<organism evidence="2 3">
    <name type="scientific">Clostridium tepidiprofundi DSM 19306</name>
    <dbReference type="NCBI Taxonomy" id="1121338"/>
    <lineage>
        <taxon>Bacteria</taxon>
        <taxon>Bacillati</taxon>
        <taxon>Bacillota</taxon>
        <taxon>Clostridia</taxon>
        <taxon>Eubacteriales</taxon>
        <taxon>Clostridiaceae</taxon>
        <taxon>Clostridium</taxon>
    </lineage>
</organism>
<protein>
    <recommendedName>
        <fullName evidence="1">HipA N-terminal subdomain 1 domain-containing protein</fullName>
    </recommendedName>
</protein>
<sequence>MSYNQDEILWLVWKKDDKTFKVGELHRRHGKYYFKYDVKGVEKASEYNFRLLPYLPKVDAEYFREELFRSFAERIPNKEKRNIDEVLRQHGVEEYDEFELLKKTGGKSEHDNLEFVVPDELSDNL</sequence>
<dbReference type="AlphaFoldDB" id="A0A151B3B0"/>
<evidence type="ECO:0000313" key="3">
    <source>
        <dbReference type="Proteomes" id="UP000075531"/>
    </source>
</evidence>
<dbReference type="STRING" id="1121338.CLTEP_16280"/>
<feature type="domain" description="HipA N-terminal subdomain 1" evidence="1">
    <location>
        <begin position="20"/>
        <end position="106"/>
    </location>
</feature>
<evidence type="ECO:0000259" key="1">
    <source>
        <dbReference type="Pfam" id="PF13657"/>
    </source>
</evidence>
<dbReference type="Proteomes" id="UP000075531">
    <property type="component" value="Unassembled WGS sequence"/>
</dbReference>
<dbReference type="InterPro" id="IPR017508">
    <property type="entry name" value="HipA_N1"/>
</dbReference>
<dbReference type="OrthoDB" id="46144at2"/>
<evidence type="ECO:0000313" key="2">
    <source>
        <dbReference type="EMBL" id="KYH34395.1"/>
    </source>
</evidence>
<keyword evidence="3" id="KW-1185">Reference proteome</keyword>
<dbReference type="RefSeq" id="WP_066825165.1">
    <property type="nucleotide sequence ID" value="NZ_LTBA01000017.1"/>
</dbReference>
<dbReference type="Pfam" id="PF13657">
    <property type="entry name" value="Couple_hipA"/>
    <property type="match status" value="1"/>
</dbReference>
<dbReference type="PATRIC" id="fig|1121338.3.peg.1675"/>
<name>A0A151B3B0_9CLOT</name>
<reference evidence="2 3" key="1">
    <citation type="submission" date="2016-02" db="EMBL/GenBank/DDBJ databases">
        <title>Genome sequence of Clostridium tepidiprofundi DSM 19306.</title>
        <authorList>
            <person name="Poehlein A."/>
            <person name="Daniel R."/>
        </authorList>
    </citation>
    <scope>NUCLEOTIDE SEQUENCE [LARGE SCALE GENOMIC DNA]</scope>
    <source>
        <strain evidence="2 3">DSM 19306</strain>
    </source>
</reference>
<accession>A0A151B3B0</accession>
<dbReference type="EMBL" id="LTBA01000017">
    <property type="protein sequence ID" value="KYH34395.1"/>
    <property type="molecule type" value="Genomic_DNA"/>
</dbReference>
<comment type="caution">
    <text evidence="2">The sequence shown here is derived from an EMBL/GenBank/DDBJ whole genome shotgun (WGS) entry which is preliminary data.</text>
</comment>
<proteinExistence type="predicted"/>
<gene>
    <name evidence="2" type="ORF">CLTEP_16280</name>
</gene>